<name>A0ABS3LJJ6_9PROT</name>
<keyword evidence="1" id="KW-0479">Metal-binding</keyword>
<keyword evidence="2" id="KW-0378">Hydrolase</keyword>
<protein>
    <submittedName>
        <fullName evidence="5">Arginase family protein</fullName>
    </submittedName>
</protein>
<evidence type="ECO:0000313" key="6">
    <source>
        <dbReference type="Proteomes" id="UP000664399"/>
    </source>
</evidence>
<dbReference type="PROSITE" id="PS51257">
    <property type="entry name" value="PROKAR_LIPOPROTEIN"/>
    <property type="match status" value="1"/>
</dbReference>
<accession>A0ABS3LJJ6</accession>
<evidence type="ECO:0000313" key="5">
    <source>
        <dbReference type="EMBL" id="MBO1327789.1"/>
    </source>
</evidence>
<gene>
    <name evidence="5" type="ORF">J2D75_04770</name>
</gene>
<dbReference type="InterPro" id="IPR006035">
    <property type="entry name" value="Ureohydrolase"/>
</dbReference>
<comment type="caution">
    <text evidence="5">The sequence shown here is derived from an EMBL/GenBank/DDBJ whole genome shotgun (WGS) entry which is preliminary data.</text>
</comment>
<reference evidence="5 6" key="1">
    <citation type="submission" date="2021-03" db="EMBL/GenBank/DDBJ databases">
        <title>The complete genome sequence of Acetobacter suratthaniensis TBRC 1719.</title>
        <authorList>
            <person name="Charoenyingcharoen P."/>
            <person name="Yukphan P."/>
        </authorList>
    </citation>
    <scope>NUCLEOTIDE SEQUENCE [LARGE SCALE GENOMIC DNA]</scope>
    <source>
        <strain evidence="5 6">TBRC 1719</strain>
    </source>
</reference>
<dbReference type="PANTHER" id="PTHR43782:SF3">
    <property type="entry name" value="ARGINASE"/>
    <property type="match status" value="1"/>
</dbReference>
<sequence>MKWFEKSRIFYERRKIIALTTGVMASCLIGAEIDRLHLPDRRSSMADQNSQTLRLIFPQWQGGDNPPYYLGSKLLAWLAPPSAGPVEEVPVDAPTDVHLPVENEMRGRSVLLKQIQNARKIIERHQPKSLAVLGGDCLVSLAPFSWLSERYGDRLGVLWIDTHPDVQTPKQYTNAHAHVLGAMLGHGDPDLTKAVTKPVPAKNVMIAGIHDPLPFEAQFIADHGLRTCSPQQVRDGAQPVMEWLKDSQIEVLAIHLDLDVLDPHNFRSLLFAKPGRGKHDFGDVAEGKLNIPDVLKLIQEVATEKEVVGMTIAEHMPWDALNLQEMLKQLPLIGS</sequence>
<keyword evidence="3" id="KW-0464">Manganese</keyword>
<dbReference type="PANTHER" id="PTHR43782">
    <property type="entry name" value="ARGINASE"/>
    <property type="match status" value="1"/>
</dbReference>
<dbReference type="InterPro" id="IPR023696">
    <property type="entry name" value="Ureohydrolase_dom_sf"/>
</dbReference>
<dbReference type="EMBL" id="JAFVMG010000003">
    <property type="protein sequence ID" value="MBO1327789.1"/>
    <property type="molecule type" value="Genomic_DNA"/>
</dbReference>
<dbReference type="SUPFAM" id="SSF52768">
    <property type="entry name" value="Arginase/deacetylase"/>
    <property type="match status" value="1"/>
</dbReference>
<dbReference type="Proteomes" id="UP000664399">
    <property type="component" value="Unassembled WGS sequence"/>
</dbReference>
<dbReference type="CDD" id="cd09999">
    <property type="entry name" value="Arginase-like_1"/>
    <property type="match status" value="1"/>
</dbReference>
<evidence type="ECO:0000256" key="2">
    <source>
        <dbReference type="ARBA" id="ARBA00022801"/>
    </source>
</evidence>
<dbReference type="Pfam" id="PF00491">
    <property type="entry name" value="Arginase"/>
    <property type="match status" value="1"/>
</dbReference>
<keyword evidence="6" id="KW-1185">Reference proteome</keyword>
<dbReference type="Gene3D" id="3.40.800.10">
    <property type="entry name" value="Ureohydrolase domain"/>
    <property type="match status" value="1"/>
</dbReference>
<comment type="similarity">
    <text evidence="4">Belongs to the arginase family.</text>
</comment>
<evidence type="ECO:0000256" key="1">
    <source>
        <dbReference type="ARBA" id="ARBA00022723"/>
    </source>
</evidence>
<dbReference type="PROSITE" id="PS51409">
    <property type="entry name" value="ARGINASE_2"/>
    <property type="match status" value="1"/>
</dbReference>
<evidence type="ECO:0000256" key="4">
    <source>
        <dbReference type="PROSITE-ProRule" id="PRU00742"/>
    </source>
</evidence>
<evidence type="ECO:0000256" key="3">
    <source>
        <dbReference type="ARBA" id="ARBA00023211"/>
    </source>
</evidence>
<organism evidence="5 6">
    <name type="scientific">Acetobacter suratthaniensis</name>
    <dbReference type="NCBI Taxonomy" id="1502841"/>
    <lineage>
        <taxon>Bacteria</taxon>
        <taxon>Pseudomonadati</taxon>
        <taxon>Pseudomonadota</taxon>
        <taxon>Alphaproteobacteria</taxon>
        <taxon>Acetobacterales</taxon>
        <taxon>Acetobacteraceae</taxon>
        <taxon>Acetobacter</taxon>
    </lineage>
</organism>
<proteinExistence type="inferred from homology"/>